<evidence type="ECO:0000313" key="3">
    <source>
        <dbReference type="Proteomes" id="UP000095281"/>
    </source>
</evidence>
<feature type="region of interest" description="Disordered" evidence="2">
    <location>
        <begin position="150"/>
        <end position="173"/>
    </location>
</feature>
<evidence type="ECO:0000256" key="1">
    <source>
        <dbReference type="SAM" id="Coils"/>
    </source>
</evidence>
<proteinExistence type="predicted"/>
<keyword evidence="1" id="KW-0175">Coiled coil</keyword>
<organism evidence="3 4">
    <name type="scientific">Meloidogyne hapla</name>
    <name type="common">Root-knot nematode worm</name>
    <dbReference type="NCBI Taxonomy" id="6305"/>
    <lineage>
        <taxon>Eukaryota</taxon>
        <taxon>Metazoa</taxon>
        <taxon>Ecdysozoa</taxon>
        <taxon>Nematoda</taxon>
        <taxon>Chromadorea</taxon>
        <taxon>Rhabditida</taxon>
        <taxon>Tylenchina</taxon>
        <taxon>Tylenchomorpha</taxon>
        <taxon>Tylenchoidea</taxon>
        <taxon>Meloidogynidae</taxon>
        <taxon>Meloidogyninae</taxon>
        <taxon>Meloidogyne</taxon>
    </lineage>
</organism>
<dbReference type="Proteomes" id="UP000095281">
    <property type="component" value="Unplaced"/>
</dbReference>
<feature type="compositionally biased region" description="Acidic residues" evidence="2">
    <location>
        <begin position="154"/>
        <end position="173"/>
    </location>
</feature>
<evidence type="ECO:0000313" key="4">
    <source>
        <dbReference type="WBParaSite" id="MhA1_Contig26.frz3.gene11"/>
    </source>
</evidence>
<feature type="coiled-coil region" evidence="1">
    <location>
        <begin position="31"/>
        <end position="75"/>
    </location>
</feature>
<name>A0A1I8BI03_MELHA</name>
<sequence length="173" mass="20083">MENNNLTSIKKDFFNQINYISAAWNALNYYAENIEIKNKNLEIKNKNLEEENKVLKADKNLMAEKIEELTQLLNKFVNKDDVKTRNIFEEIETPENISANTSTSIELDLQNNLNSSAGSSSQILAVESLNFKKLHALFPVPPLPRRIKEKSIWDEDDDEENCEDLEEENEDCW</sequence>
<dbReference type="WBParaSite" id="MhA1_Contig26.frz3.gene11">
    <property type="protein sequence ID" value="MhA1_Contig26.frz3.gene11"/>
    <property type="gene ID" value="MhA1_Contig26.frz3.gene11"/>
</dbReference>
<protein>
    <submittedName>
        <fullName evidence="4">Uncharacterized protein</fullName>
    </submittedName>
</protein>
<accession>A0A1I8BI03</accession>
<keyword evidence="3" id="KW-1185">Reference proteome</keyword>
<dbReference type="AlphaFoldDB" id="A0A1I8BI03"/>
<reference evidence="4" key="1">
    <citation type="submission" date="2016-11" db="UniProtKB">
        <authorList>
            <consortium name="WormBaseParasite"/>
        </authorList>
    </citation>
    <scope>IDENTIFICATION</scope>
</reference>
<evidence type="ECO:0000256" key="2">
    <source>
        <dbReference type="SAM" id="MobiDB-lite"/>
    </source>
</evidence>